<protein>
    <submittedName>
        <fullName evidence="2">Uncharacterized protein</fullName>
    </submittedName>
</protein>
<proteinExistence type="predicted"/>
<feature type="compositionally biased region" description="Low complexity" evidence="1">
    <location>
        <begin position="32"/>
        <end position="41"/>
    </location>
</feature>
<gene>
    <name evidence="2" type="ORF">LTR62_007486</name>
</gene>
<name>A0AAN7TB58_9PEZI</name>
<feature type="compositionally biased region" description="Low complexity" evidence="1">
    <location>
        <begin position="144"/>
        <end position="164"/>
    </location>
</feature>
<organism evidence="2 3">
    <name type="scientific">Meristemomyces frigidus</name>
    <dbReference type="NCBI Taxonomy" id="1508187"/>
    <lineage>
        <taxon>Eukaryota</taxon>
        <taxon>Fungi</taxon>
        <taxon>Dikarya</taxon>
        <taxon>Ascomycota</taxon>
        <taxon>Pezizomycotina</taxon>
        <taxon>Dothideomycetes</taxon>
        <taxon>Dothideomycetidae</taxon>
        <taxon>Mycosphaerellales</taxon>
        <taxon>Teratosphaeriaceae</taxon>
        <taxon>Meristemomyces</taxon>
    </lineage>
</organism>
<evidence type="ECO:0000256" key="1">
    <source>
        <dbReference type="SAM" id="MobiDB-lite"/>
    </source>
</evidence>
<feature type="region of interest" description="Disordered" evidence="1">
    <location>
        <begin position="26"/>
        <end position="166"/>
    </location>
</feature>
<feature type="compositionally biased region" description="Basic and acidic residues" evidence="1">
    <location>
        <begin position="116"/>
        <end position="134"/>
    </location>
</feature>
<evidence type="ECO:0000313" key="2">
    <source>
        <dbReference type="EMBL" id="KAK5109124.1"/>
    </source>
</evidence>
<dbReference type="EMBL" id="JAVRRL010000070">
    <property type="protein sequence ID" value="KAK5109124.1"/>
    <property type="molecule type" value="Genomic_DNA"/>
</dbReference>
<sequence length="213" mass="23026">MAGTTCNCGHEMFDSRGCCPVCYERQPKRSSRLPPRTSSPASTPPPSKITTPKGQPGDRDRLETESEETGRRRTSPAVAAIHNAYTTERPRDSGDIFPSHFYRTPRNSTSSTRSSESLERPQRTHTVRHSEDHAAPIVGQLQQSPTSSSPSPPHGSASSLSGSPVERAYSPIAAGFARMNLRESRKSRGSLEGGRFDGQGSLDLAARMFDGAA</sequence>
<evidence type="ECO:0000313" key="3">
    <source>
        <dbReference type="Proteomes" id="UP001310890"/>
    </source>
</evidence>
<feature type="compositionally biased region" description="Basic and acidic residues" evidence="1">
    <location>
        <begin position="56"/>
        <end position="71"/>
    </location>
</feature>
<dbReference type="AlphaFoldDB" id="A0AAN7TB58"/>
<accession>A0AAN7TB58</accession>
<comment type="caution">
    <text evidence="2">The sequence shown here is derived from an EMBL/GenBank/DDBJ whole genome shotgun (WGS) entry which is preliminary data.</text>
</comment>
<feature type="compositionally biased region" description="Low complexity" evidence="1">
    <location>
        <begin position="104"/>
        <end position="115"/>
    </location>
</feature>
<reference evidence="2" key="1">
    <citation type="submission" date="2023-08" db="EMBL/GenBank/DDBJ databases">
        <title>Black Yeasts Isolated from many extreme environments.</title>
        <authorList>
            <person name="Coleine C."/>
            <person name="Stajich J.E."/>
            <person name="Selbmann L."/>
        </authorList>
    </citation>
    <scope>NUCLEOTIDE SEQUENCE</scope>
    <source>
        <strain evidence="2">CCFEE 5401</strain>
    </source>
</reference>
<dbReference type="Proteomes" id="UP001310890">
    <property type="component" value="Unassembled WGS sequence"/>
</dbReference>